<dbReference type="GO" id="GO:0005975">
    <property type="term" value="P:carbohydrate metabolic process"/>
    <property type="evidence" value="ECO:0007669"/>
    <property type="project" value="InterPro"/>
</dbReference>
<dbReference type="SMART" id="SM01149">
    <property type="entry name" value="DUF1237"/>
    <property type="match status" value="1"/>
</dbReference>
<comment type="caution">
    <text evidence="2">The sequence shown here is derived from an EMBL/GenBank/DDBJ whole genome shotgun (WGS) entry which is preliminary data.</text>
</comment>
<feature type="signal peptide" evidence="1">
    <location>
        <begin position="1"/>
        <end position="23"/>
    </location>
</feature>
<dbReference type="PANTHER" id="PTHR31047">
    <property type="entry name" value="MEIOTICALLY UP-REGULATED GENE 157 PROTEIN"/>
    <property type="match status" value="1"/>
</dbReference>
<dbReference type="PANTHER" id="PTHR31047:SF0">
    <property type="entry name" value="MEIOTICALLY UP-REGULATED GENE 157 PROTEIN"/>
    <property type="match status" value="1"/>
</dbReference>
<dbReference type="SUPFAM" id="SSF48208">
    <property type="entry name" value="Six-hairpin glycosidases"/>
    <property type="match status" value="1"/>
</dbReference>
<dbReference type="InterPro" id="IPR012341">
    <property type="entry name" value="6hp_glycosidase-like_sf"/>
</dbReference>
<dbReference type="PIRSF" id="PIRSF028846">
    <property type="entry name" value="UCP028846"/>
    <property type="match status" value="1"/>
</dbReference>
<sequence>MHLPIRCLRLILLAVAALPSVHAASDKKGGQHALKASIDNAKAREACPDYTAYARHRHPPYSEGPMELPYQRPAAVCRTFESPLVEEIIDELKQRMVDKDLARIFENAFPNTLDTTVRWHVEGDKTIMPNMRAPWQGAQSFIVTGDINAEWLRDSTNQLAQYQKLAKKDKAIESLILGAINTQAEFVIGSPYCNAFQPPPPSKLSPSNNGMDDVVHPVYEPSFVFECKYELDSLAHFLSLANQFHSHTGSTEFVNTRWYTALNTLLDVLDQQSKPTFDKNGDFRKNEYTFKRHTDAGTETLNLGGIGNPLNAGTGLVRSAFRPSDDATILGYLIPANAMMAVELKRCAKMLEKVGGAKAIEYSKKVMLYSEAIEAGVWEHGVVHHKKYGDVFAFEVDGFGSSILMDDANLPSLLALPLLGFVDAKDQTYQNTRKMILEKQGNPYYLKGKAFEGIGGPHIGLQNAWPMSLLVQAMTSDDDEEITEAINYVKAASKLGLVHESVDVNYLKSYTRPWFAWANSVFAQTILDLAERKPHLLFGHGSKPYKIA</sequence>
<dbReference type="Gene3D" id="1.50.10.10">
    <property type="match status" value="1"/>
</dbReference>
<dbReference type="Pfam" id="PF06824">
    <property type="entry name" value="Glyco_hydro_125"/>
    <property type="match status" value="1"/>
</dbReference>
<dbReference type="InterPro" id="IPR008313">
    <property type="entry name" value="GH125"/>
</dbReference>
<accession>A0A5N5DMK7</accession>
<dbReference type="AlphaFoldDB" id="A0A5N5DMK7"/>
<evidence type="ECO:0000313" key="2">
    <source>
        <dbReference type="EMBL" id="KAB2579155.1"/>
    </source>
</evidence>
<dbReference type="EMBL" id="VCHE01000008">
    <property type="protein sequence ID" value="KAB2579155.1"/>
    <property type="molecule type" value="Genomic_DNA"/>
</dbReference>
<dbReference type="GO" id="GO:0003824">
    <property type="term" value="F:catalytic activity"/>
    <property type="evidence" value="ECO:0007669"/>
    <property type="project" value="UniProtKB-ARBA"/>
</dbReference>
<dbReference type="Proteomes" id="UP000325902">
    <property type="component" value="Unassembled WGS sequence"/>
</dbReference>
<dbReference type="InterPro" id="IPR008928">
    <property type="entry name" value="6-hairpin_glycosidase_sf"/>
</dbReference>
<evidence type="ECO:0000256" key="1">
    <source>
        <dbReference type="SAM" id="SignalP"/>
    </source>
</evidence>
<dbReference type="OrthoDB" id="7771656at2759"/>
<gene>
    <name evidence="2" type="primary">mug157_0</name>
    <name evidence="2" type="ORF">DBV05_g2267</name>
</gene>
<feature type="chain" id="PRO_5024906277" evidence="1">
    <location>
        <begin position="24"/>
        <end position="548"/>
    </location>
</feature>
<proteinExistence type="predicted"/>
<name>A0A5N5DMK7_9PEZI</name>
<reference evidence="2 3" key="1">
    <citation type="journal article" date="2019" name="Sci. Rep.">
        <title>A multi-omics analysis of the grapevine pathogen Lasiodiplodia theobromae reveals that temperature affects the expression of virulence- and pathogenicity-related genes.</title>
        <authorList>
            <person name="Felix C."/>
            <person name="Meneses R."/>
            <person name="Goncalves M.F.M."/>
            <person name="Tilleman L."/>
            <person name="Duarte A.S."/>
            <person name="Jorrin-Novo J.V."/>
            <person name="Van de Peer Y."/>
            <person name="Deforce D."/>
            <person name="Van Nieuwerburgh F."/>
            <person name="Esteves A.C."/>
            <person name="Alves A."/>
        </authorList>
    </citation>
    <scope>NUCLEOTIDE SEQUENCE [LARGE SCALE GENOMIC DNA]</scope>
    <source>
        <strain evidence="2 3">LA-SOL3</strain>
    </source>
</reference>
<keyword evidence="3" id="KW-1185">Reference proteome</keyword>
<evidence type="ECO:0000313" key="3">
    <source>
        <dbReference type="Proteomes" id="UP000325902"/>
    </source>
</evidence>
<protein>
    <submittedName>
        <fullName evidence="2">Meiotically up-regulated protein</fullName>
    </submittedName>
</protein>
<organism evidence="2 3">
    <name type="scientific">Lasiodiplodia theobromae</name>
    <dbReference type="NCBI Taxonomy" id="45133"/>
    <lineage>
        <taxon>Eukaryota</taxon>
        <taxon>Fungi</taxon>
        <taxon>Dikarya</taxon>
        <taxon>Ascomycota</taxon>
        <taxon>Pezizomycotina</taxon>
        <taxon>Dothideomycetes</taxon>
        <taxon>Dothideomycetes incertae sedis</taxon>
        <taxon>Botryosphaeriales</taxon>
        <taxon>Botryosphaeriaceae</taxon>
        <taxon>Lasiodiplodia</taxon>
    </lineage>
</organism>
<keyword evidence="1" id="KW-0732">Signal</keyword>